<evidence type="ECO:0000256" key="6">
    <source>
        <dbReference type="ARBA" id="ARBA00022898"/>
    </source>
</evidence>
<dbReference type="CDD" id="cd00609">
    <property type="entry name" value="AAT_like"/>
    <property type="match status" value="1"/>
</dbReference>
<comment type="subunit">
    <text evidence="3">Homodimer.</text>
</comment>
<dbReference type="InterPro" id="IPR015421">
    <property type="entry name" value="PyrdxlP-dep_Trfase_major"/>
</dbReference>
<dbReference type="InterPro" id="IPR015422">
    <property type="entry name" value="PyrdxlP-dep_Trfase_small"/>
</dbReference>
<dbReference type="GO" id="GO:0030170">
    <property type="term" value="F:pyridoxal phosphate binding"/>
    <property type="evidence" value="ECO:0007669"/>
    <property type="project" value="InterPro"/>
</dbReference>
<evidence type="ECO:0000256" key="5">
    <source>
        <dbReference type="ARBA" id="ARBA00022679"/>
    </source>
</evidence>
<dbReference type="PANTHER" id="PTHR42790:SF19">
    <property type="entry name" value="KYNURENINE_ALPHA-AMINOADIPATE AMINOTRANSFERASE, MITOCHONDRIAL"/>
    <property type="match status" value="1"/>
</dbReference>
<dbReference type="InterPro" id="IPR004839">
    <property type="entry name" value="Aminotransferase_I/II_large"/>
</dbReference>
<dbReference type="Proteomes" id="UP000494102">
    <property type="component" value="Unassembled WGS sequence"/>
</dbReference>
<dbReference type="GO" id="GO:0047536">
    <property type="term" value="F:2-aminoadipate transaminase activity"/>
    <property type="evidence" value="ECO:0007669"/>
    <property type="project" value="UniProtKB-EC"/>
</dbReference>
<proteinExistence type="inferred from homology"/>
<evidence type="ECO:0000256" key="4">
    <source>
        <dbReference type="ARBA" id="ARBA00022576"/>
    </source>
</evidence>
<dbReference type="InterPro" id="IPR050859">
    <property type="entry name" value="Class-I_PLP-dep_aminotransf"/>
</dbReference>
<comment type="similarity">
    <text evidence="2">Belongs to the class-I pyridoxal-phosphate-dependent aminotransferase family.</text>
</comment>
<protein>
    <submittedName>
        <fullName evidence="8">2-aminoadipate transaminase</fullName>
        <ecNumber evidence="8">2.6.1.39</ecNumber>
    </submittedName>
</protein>
<evidence type="ECO:0000259" key="7">
    <source>
        <dbReference type="Pfam" id="PF00155"/>
    </source>
</evidence>
<dbReference type="FunFam" id="3.40.640.10:FF:000053">
    <property type="entry name" value="Aminotransferase, class I"/>
    <property type="match status" value="1"/>
</dbReference>
<dbReference type="GO" id="GO:1901605">
    <property type="term" value="P:alpha-amino acid metabolic process"/>
    <property type="evidence" value="ECO:0007669"/>
    <property type="project" value="TreeGrafter"/>
</dbReference>
<reference evidence="8 9" key="1">
    <citation type="submission" date="2020-04" db="EMBL/GenBank/DDBJ databases">
        <authorList>
            <person name="De Canck E."/>
        </authorList>
    </citation>
    <scope>NUCLEOTIDE SEQUENCE [LARGE SCALE GENOMIC DNA]</scope>
    <source>
        <strain evidence="8 9">LMG 9964</strain>
    </source>
</reference>
<dbReference type="EMBL" id="CADILN010000016">
    <property type="protein sequence ID" value="CAB4052596.1"/>
    <property type="molecule type" value="Genomic_DNA"/>
</dbReference>
<dbReference type="Pfam" id="PF00155">
    <property type="entry name" value="Aminotran_1_2"/>
    <property type="match status" value="1"/>
</dbReference>
<keyword evidence="5 8" id="KW-0808">Transferase</keyword>
<evidence type="ECO:0000256" key="1">
    <source>
        <dbReference type="ARBA" id="ARBA00001933"/>
    </source>
</evidence>
<dbReference type="EC" id="2.6.1.39" evidence="8"/>
<dbReference type="InterPro" id="IPR015424">
    <property type="entry name" value="PyrdxlP-dep_Trfase"/>
</dbReference>
<feature type="domain" description="Aminotransferase class I/classII large" evidence="7">
    <location>
        <begin position="69"/>
        <end position="409"/>
    </location>
</feature>
<dbReference type="Gene3D" id="3.40.640.10">
    <property type="entry name" value="Type I PLP-dependent aspartate aminotransferase-like (Major domain)"/>
    <property type="match status" value="1"/>
</dbReference>
<dbReference type="SUPFAM" id="SSF53383">
    <property type="entry name" value="PLP-dependent transferases"/>
    <property type="match status" value="1"/>
</dbReference>
<evidence type="ECO:0000313" key="8">
    <source>
        <dbReference type="EMBL" id="CAB4052596.1"/>
    </source>
</evidence>
<comment type="cofactor">
    <cofactor evidence="1">
        <name>pyridoxal 5'-phosphate</name>
        <dbReference type="ChEBI" id="CHEBI:597326"/>
    </cofactor>
</comment>
<keyword evidence="4 8" id="KW-0032">Aminotransferase</keyword>
<dbReference type="PANTHER" id="PTHR42790">
    <property type="entry name" value="AMINOTRANSFERASE"/>
    <property type="match status" value="1"/>
</dbReference>
<keyword evidence="6" id="KW-0663">Pyridoxal phosphate</keyword>
<evidence type="ECO:0000256" key="3">
    <source>
        <dbReference type="ARBA" id="ARBA00011738"/>
    </source>
</evidence>
<evidence type="ECO:0000256" key="2">
    <source>
        <dbReference type="ARBA" id="ARBA00007441"/>
    </source>
</evidence>
<sequence>MPTSIDGLDDAIARLSAITDMYEFTAPFQSPSGSPIRELFRYLSEPGMISFAGGYPASDLFDVEGLDAAEARAFQASNQCLQYGPTDGLPELKKELLALMARRGVTCAPDQLLVTTGSQQGLDLLLRIMVAPGDVVMTEQPAYPATLQAMKLQQARIVTVPVDEHGLDVDALAVLLASGTVARPKLIYTVPTFANPTGATLTRERRIALLKLAVKYRLLIVEDDPYGDLRFAEDAVPSILALTSEVEDSREWVVHFASLSKIVAPGLRVGWTIAHAEITRRCVIAKQTVDLCSTPWTQATAAQYLADGALERHLPRITSMYKRKSDALCNSLNEQLGHAIQFHQPKGGMFVWARVEGIDASGLLKRAIANKVIFVPGKAFFADKIDTSALRLSFAAPGVEDIMEGAKRLKRAYDEVLAGTISSVQS</sequence>
<accession>A0A6J5KF30</accession>
<gene>
    <name evidence="8" type="primary">lysN_3</name>
    <name evidence="8" type="ORF">LMG9964_06286</name>
</gene>
<name>A0A6J5KF30_9BURK</name>
<evidence type="ECO:0000313" key="9">
    <source>
        <dbReference type="Proteomes" id="UP000494102"/>
    </source>
</evidence>
<organism evidence="8 9">
    <name type="scientific">Paraburkholderia phenoliruptrix</name>
    <dbReference type="NCBI Taxonomy" id="252970"/>
    <lineage>
        <taxon>Bacteria</taxon>
        <taxon>Pseudomonadati</taxon>
        <taxon>Pseudomonadota</taxon>
        <taxon>Betaproteobacteria</taxon>
        <taxon>Burkholderiales</taxon>
        <taxon>Burkholderiaceae</taxon>
        <taxon>Paraburkholderia</taxon>
    </lineage>
</organism>
<dbReference type="Gene3D" id="3.90.1150.10">
    <property type="entry name" value="Aspartate Aminotransferase, domain 1"/>
    <property type="match status" value="1"/>
</dbReference>
<dbReference type="AlphaFoldDB" id="A0A6J5KF30"/>